<dbReference type="SUPFAM" id="SSF48264">
    <property type="entry name" value="Cytochrome P450"/>
    <property type="match status" value="1"/>
</dbReference>
<name>A0ABC8UMX5_9AQUA</name>
<comment type="caution">
    <text evidence="4">The sequence shown here is derived from an EMBL/GenBank/DDBJ whole genome shotgun (WGS) entry which is preliminary data.</text>
</comment>
<dbReference type="InterPro" id="IPR002401">
    <property type="entry name" value="Cyt_P450_E_grp-I"/>
</dbReference>
<dbReference type="PRINTS" id="PR00463">
    <property type="entry name" value="EP450I"/>
</dbReference>
<gene>
    <name evidence="4" type="ORF">ILEXP_LOCUS52490</name>
</gene>
<keyword evidence="5" id="KW-1185">Reference proteome</keyword>
<protein>
    <submittedName>
        <fullName evidence="4">Uncharacterized protein</fullName>
    </submittedName>
</protein>
<keyword evidence="2 3" id="KW-0479">Metal-binding</keyword>
<accession>A0ABC8UMX5</accession>
<evidence type="ECO:0000313" key="4">
    <source>
        <dbReference type="EMBL" id="CAK9182348.1"/>
    </source>
</evidence>
<keyword evidence="2 3" id="KW-0408">Iron</keyword>
<dbReference type="EMBL" id="CAUOFW020008313">
    <property type="protein sequence ID" value="CAK9182348.1"/>
    <property type="molecule type" value="Genomic_DNA"/>
</dbReference>
<dbReference type="Pfam" id="PF00067">
    <property type="entry name" value="p450"/>
    <property type="match status" value="1"/>
</dbReference>
<reference evidence="4 5" key="1">
    <citation type="submission" date="2024-02" db="EMBL/GenBank/DDBJ databases">
        <authorList>
            <person name="Vignale AGUSTIN F."/>
            <person name="Sosa J E."/>
            <person name="Modenutti C."/>
        </authorList>
    </citation>
    <scope>NUCLEOTIDE SEQUENCE [LARGE SCALE GENOMIC DNA]</scope>
</reference>
<evidence type="ECO:0000256" key="2">
    <source>
        <dbReference type="PIRSR" id="PIRSR602401-1"/>
    </source>
</evidence>
<evidence type="ECO:0000256" key="1">
    <source>
        <dbReference type="ARBA" id="ARBA00023002"/>
    </source>
</evidence>
<evidence type="ECO:0000313" key="5">
    <source>
        <dbReference type="Proteomes" id="UP001642360"/>
    </source>
</evidence>
<dbReference type="GO" id="GO:0046872">
    <property type="term" value="F:metal ion binding"/>
    <property type="evidence" value="ECO:0007669"/>
    <property type="project" value="UniProtKB-KW"/>
</dbReference>
<dbReference type="InterPro" id="IPR051382">
    <property type="entry name" value="CYP450_AA/FA_Hydroxylases"/>
</dbReference>
<dbReference type="GO" id="GO:0004497">
    <property type="term" value="F:monooxygenase activity"/>
    <property type="evidence" value="ECO:0007669"/>
    <property type="project" value="UniProtKB-KW"/>
</dbReference>
<dbReference type="AlphaFoldDB" id="A0ABC8UMX5"/>
<keyword evidence="3" id="KW-0503">Monooxygenase</keyword>
<dbReference type="PROSITE" id="PS00086">
    <property type="entry name" value="CYTOCHROME_P450"/>
    <property type="match status" value="1"/>
</dbReference>
<organism evidence="4 5">
    <name type="scientific">Ilex paraguariensis</name>
    <name type="common">yerba mate</name>
    <dbReference type="NCBI Taxonomy" id="185542"/>
    <lineage>
        <taxon>Eukaryota</taxon>
        <taxon>Viridiplantae</taxon>
        <taxon>Streptophyta</taxon>
        <taxon>Embryophyta</taxon>
        <taxon>Tracheophyta</taxon>
        <taxon>Spermatophyta</taxon>
        <taxon>Magnoliopsida</taxon>
        <taxon>eudicotyledons</taxon>
        <taxon>Gunneridae</taxon>
        <taxon>Pentapetalae</taxon>
        <taxon>asterids</taxon>
        <taxon>campanulids</taxon>
        <taxon>Aquifoliales</taxon>
        <taxon>Aquifoliaceae</taxon>
        <taxon>Ilex</taxon>
    </lineage>
</organism>
<dbReference type="InterPro" id="IPR017972">
    <property type="entry name" value="Cyt_P450_CS"/>
</dbReference>
<dbReference type="InterPro" id="IPR001128">
    <property type="entry name" value="Cyt_P450"/>
</dbReference>
<keyword evidence="2 3" id="KW-0349">Heme</keyword>
<dbReference type="Proteomes" id="UP001642360">
    <property type="component" value="Unassembled WGS sequence"/>
</dbReference>
<comment type="cofactor">
    <cofactor evidence="2">
        <name>heme</name>
        <dbReference type="ChEBI" id="CHEBI:30413"/>
    </cofactor>
</comment>
<feature type="binding site" description="axial binding residue" evidence="2">
    <location>
        <position position="122"/>
    </location>
    <ligand>
        <name>heme</name>
        <dbReference type="ChEBI" id="CHEBI:30413"/>
    </ligand>
    <ligandPart>
        <name>Fe</name>
        <dbReference type="ChEBI" id="CHEBI:18248"/>
    </ligandPart>
</feature>
<proteinExistence type="inferred from homology"/>
<dbReference type="PANTHER" id="PTHR47949">
    <property type="entry name" value="CYTOCHROME P450 703A2-RELATED-RELATED"/>
    <property type="match status" value="1"/>
</dbReference>
<dbReference type="PANTHER" id="PTHR47949:SF4">
    <property type="entry name" value="TYROSINE N-MONOOXYGENASE"/>
    <property type="match status" value="1"/>
</dbReference>
<evidence type="ECO:0000256" key="3">
    <source>
        <dbReference type="RuleBase" id="RU000461"/>
    </source>
</evidence>
<comment type="similarity">
    <text evidence="3">Belongs to the cytochrome P450 family.</text>
</comment>
<dbReference type="InterPro" id="IPR036396">
    <property type="entry name" value="Cyt_P450_sf"/>
</dbReference>
<keyword evidence="1 3" id="KW-0560">Oxidoreductase</keyword>
<dbReference type="Gene3D" id="1.10.630.10">
    <property type="entry name" value="Cytochrome P450"/>
    <property type="match status" value="1"/>
</dbReference>
<sequence length="187" mass="20508">MEGSKKDKEDLLDVLITLKDIDGRPVLSAEEIKAQIVVSLSLSHTNTHSHMRVVMLNMALEINYEHLILHILSAPVNGDDTVDEEEPLKFKPERHLKDGGSEVGLSDPEPKMFSFSTGRRGCAGVTLGSTMTAMLLARLLQGFTWKLPPSVSSTDLRLRESEVDLSLAHPLLALAQPLLGENLYLAA</sequence>